<reference evidence="2 3" key="1">
    <citation type="submission" date="2022-06" db="EMBL/GenBank/DDBJ databases">
        <title>Haloarcula sp. a new haloarchaeum isolate from saline soil.</title>
        <authorList>
            <person name="Strakova D."/>
            <person name="Galisteo C."/>
            <person name="Sanchez-Porro C."/>
            <person name="Ventosa A."/>
        </authorList>
    </citation>
    <scope>NUCLEOTIDE SEQUENCE [LARGE SCALE GENOMIC DNA]</scope>
    <source>
        <strain evidence="2 3">S1CR25-12</strain>
    </source>
</reference>
<proteinExistence type="predicted"/>
<organism evidence="2 3">
    <name type="scientific">Haloarcula saliterrae</name>
    <dbReference type="NCBI Taxonomy" id="2950534"/>
    <lineage>
        <taxon>Archaea</taxon>
        <taxon>Methanobacteriati</taxon>
        <taxon>Methanobacteriota</taxon>
        <taxon>Stenosarchaea group</taxon>
        <taxon>Halobacteria</taxon>
        <taxon>Halobacteriales</taxon>
        <taxon>Haloarculaceae</taxon>
        <taxon>Haloarcula</taxon>
    </lineage>
</organism>
<accession>A0ABU2FEB2</accession>
<evidence type="ECO:0000256" key="1">
    <source>
        <dbReference type="SAM" id="Phobius"/>
    </source>
</evidence>
<keyword evidence="1" id="KW-0472">Membrane</keyword>
<evidence type="ECO:0000313" key="2">
    <source>
        <dbReference type="EMBL" id="MDS0260579.1"/>
    </source>
</evidence>
<dbReference type="RefSeq" id="WP_310920307.1">
    <property type="nucleotide sequence ID" value="NZ_JAMQON010000004.1"/>
</dbReference>
<evidence type="ECO:0000313" key="3">
    <source>
        <dbReference type="Proteomes" id="UP001259659"/>
    </source>
</evidence>
<feature type="transmembrane region" description="Helical" evidence="1">
    <location>
        <begin position="87"/>
        <end position="108"/>
    </location>
</feature>
<keyword evidence="3" id="KW-1185">Reference proteome</keyword>
<sequence>MLLSQTITAVVLAFLAIGPAIYYLVPLGPTGATPSYERAVAIALAGFAIGGLGTFLLGWIPLLGRLVAPASWVGVLLLLDDIDKPTAAGVGLVSWLISAVAFAITGMLV</sequence>
<keyword evidence="1" id="KW-0812">Transmembrane</keyword>
<dbReference type="EMBL" id="JAMQON010000004">
    <property type="protein sequence ID" value="MDS0260579.1"/>
    <property type="molecule type" value="Genomic_DNA"/>
</dbReference>
<dbReference type="Proteomes" id="UP001259659">
    <property type="component" value="Unassembled WGS sequence"/>
</dbReference>
<protein>
    <submittedName>
        <fullName evidence="2">Uncharacterized protein</fullName>
    </submittedName>
</protein>
<feature type="transmembrane region" description="Helical" evidence="1">
    <location>
        <begin position="6"/>
        <end position="27"/>
    </location>
</feature>
<feature type="transmembrane region" description="Helical" evidence="1">
    <location>
        <begin position="39"/>
        <end position="67"/>
    </location>
</feature>
<gene>
    <name evidence="2" type="ORF">NDI56_14325</name>
</gene>
<name>A0ABU2FEB2_9EURY</name>
<keyword evidence="1" id="KW-1133">Transmembrane helix</keyword>
<comment type="caution">
    <text evidence="2">The sequence shown here is derived from an EMBL/GenBank/DDBJ whole genome shotgun (WGS) entry which is preliminary data.</text>
</comment>